<dbReference type="InterPro" id="IPR008928">
    <property type="entry name" value="6-hairpin_glycosidase_sf"/>
</dbReference>
<dbReference type="GO" id="GO:0016787">
    <property type="term" value="F:hydrolase activity"/>
    <property type="evidence" value="ECO:0007669"/>
    <property type="project" value="UniProtKB-KW"/>
</dbReference>
<dbReference type="Proteomes" id="UP001597387">
    <property type="component" value="Unassembled WGS sequence"/>
</dbReference>
<evidence type="ECO:0000313" key="4">
    <source>
        <dbReference type="Proteomes" id="UP001597387"/>
    </source>
</evidence>
<dbReference type="InterPro" id="IPR010905">
    <property type="entry name" value="Glyco_hydro_88"/>
</dbReference>
<organism evidence="3 4">
    <name type="scientific">Paradesertivirga mongoliensis</name>
    <dbReference type="NCBI Taxonomy" id="2100740"/>
    <lineage>
        <taxon>Bacteria</taxon>
        <taxon>Pseudomonadati</taxon>
        <taxon>Bacteroidota</taxon>
        <taxon>Sphingobacteriia</taxon>
        <taxon>Sphingobacteriales</taxon>
        <taxon>Sphingobacteriaceae</taxon>
        <taxon>Paradesertivirga</taxon>
    </lineage>
</organism>
<dbReference type="PANTHER" id="PTHR33886">
    <property type="entry name" value="UNSATURATED RHAMNOGALACTURONAN HYDROLASE (EUROFUNG)"/>
    <property type="match status" value="1"/>
</dbReference>
<dbReference type="PANTHER" id="PTHR33886:SF8">
    <property type="entry name" value="UNSATURATED RHAMNOGALACTURONAN HYDROLASE (EUROFUNG)"/>
    <property type="match status" value="1"/>
</dbReference>
<evidence type="ECO:0000256" key="2">
    <source>
        <dbReference type="SAM" id="SignalP"/>
    </source>
</evidence>
<dbReference type="Pfam" id="PF07470">
    <property type="entry name" value="Glyco_hydro_88"/>
    <property type="match status" value="1"/>
</dbReference>
<feature type="chain" id="PRO_5047305697" evidence="2">
    <location>
        <begin position="24"/>
        <end position="376"/>
    </location>
</feature>
<dbReference type="SUPFAM" id="SSF48208">
    <property type="entry name" value="Six-hairpin glycosidases"/>
    <property type="match status" value="1"/>
</dbReference>
<sequence length="376" mass="43120">MRKLSLNLVAIFCLQLVFTPAFAQKKSKNGFRNRDSVMNIMRRVADWQINDWTTKGFKKPKYNWTYGAAYTGIFELGKVSGDKKYFDFLVGIGNDLNWNTGTRRFFADDYCVAQTYSNLYMLYKEPKMIAPFKALADSIIARPHTESLSLKNRGIMDREWAWCDALFMGPTSLSYLATATGEQKYLDIANKLWWKTTDFLYDKDEHLYFRDESYFEKREKNGKKMFWSRGNGWVMGGLVRVLSNMPKDYPDRPKYIKLYKDMAAKLAAIQQPDGSWHSSLLDPESYPAKETSGTGFYTYAILWGMNNGILKDKKYRPVIERAWKALTSSVHPNGMLGYVQPVGAAPDKVDANSTETYGPGAFLLAGSQLYLYLGKK</sequence>
<accession>A0ABW4ZR64</accession>
<keyword evidence="4" id="KW-1185">Reference proteome</keyword>
<dbReference type="InterPro" id="IPR012341">
    <property type="entry name" value="6hp_glycosidase-like_sf"/>
</dbReference>
<gene>
    <name evidence="3" type="ORF">ACFSJU_16925</name>
</gene>
<protein>
    <submittedName>
        <fullName evidence="3">Glycoside hydrolase family 105 protein</fullName>
    </submittedName>
</protein>
<dbReference type="Gene3D" id="1.50.10.10">
    <property type="match status" value="1"/>
</dbReference>
<dbReference type="EMBL" id="JBHUHZ010000003">
    <property type="protein sequence ID" value="MFD2164094.1"/>
    <property type="molecule type" value="Genomic_DNA"/>
</dbReference>
<keyword evidence="1 3" id="KW-0378">Hydrolase</keyword>
<comment type="caution">
    <text evidence="3">The sequence shown here is derived from an EMBL/GenBank/DDBJ whole genome shotgun (WGS) entry which is preliminary data.</text>
</comment>
<name>A0ABW4ZR64_9SPHI</name>
<proteinExistence type="predicted"/>
<dbReference type="RefSeq" id="WP_255904579.1">
    <property type="nucleotide sequence ID" value="NZ_JAFMZO010000004.1"/>
</dbReference>
<reference evidence="4" key="1">
    <citation type="journal article" date="2019" name="Int. J. Syst. Evol. Microbiol.">
        <title>The Global Catalogue of Microorganisms (GCM) 10K type strain sequencing project: providing services to taxonomists for standard genome sequencing and annotation.</title>
        <authorList>
            <consortium name="The Broad Institute Genomics Platform"/>
            <consortium name="The Broad Institute Genome Sequencing Center for Infectious Disease"/>
            <person name="Wu L."/>
            <person name="Ma J."/>
        </authorList>
    </citation>
    <scope>NUCLEOTIDE SEQUENCE [LARGE SCALE GENOMIC DNA]</scope>
    <source>
        <strain evidence="4">KCTC 42217</strain>
    </source>
</reference>
<evidence type="ECO:0000256" key="1">
    <source>
        <dbReference type="ARBA" id="ARBA00022801"/>
    </source>
</evidence>
<dbReference type="InterPro" id="IPR052043">
    <property type="entry name" value="PolySaccharide_Degr_Enz"/>
</dbReference>
<keyword evidence="2" id="KW-0732">Signal</keyword>
<evidence type="ECO:0000313" key="3">
    <source>
        <dbReference type="EMBL" id="MFD2164094.1"/>
    </source>
</evidence>
<feature type="signal peptide" evidence="2">
    <location>
        <begin position="1"/>
        <end position="23"/>
    </location>
</feature>